<gene>
    <name evidence="3" type="ORF">GCM10007888_20570</name>
    <name evidence="2" type="ORF">MOX02_29770</name>
</gene>
<evidence type="ECO:0000313" key="4">
    <source>
        <dbReference type="Proteomes" id="UP000321960"/>
    </source>
</evidence>
<proteinExistence type="predicted"/>
<accession>A0A512J500</accession>
<protein>
    <submittedName>
        <fullName evidence="2">Uncharacterized protein</fullName>
    </submittedName>
</protein>
<evidence type="ECO:0000313" key="5">
    <source>
        <dbReference type="Proteomes" id="UP001156856"/>
    </source>
</evidence>
<dbReference type="Proteomes" id="UP001156856">
    <property type="component" value="Unassembled WGS sequence"/>
</dbReference>
<evidence type="ECO:0000256" key="1">
    <source>
        <dbReference type="SAM" id="MobiDB-lite"/>
    </source>
</evidence>
<dbReference type="Proteomes" id="UP000321960">
    <property type="component" value="Unassembled WGS sequence"/>
</dbReference>
<reference evidence="2 4" key="3">
    <citation type="submission" date="2019-07" db="EMBL/GenBank/DDBJ databases">
        <title>Whole genome shotgun sequence of Methylobacterium oxalidis NBRC 107715.</title>
        <authorList>
            <person name="Hosoyama A."/>
            <person name="Uohara A."/>
            <person name="Ohji S."/>
            <person name="Ichikawa N."/>
        </authorList>
    </citation>
    <scope>NUCLEOTIDE SEQUENCE [LARGE SCALE GENOMIC DNA]</scope>
    <source>
        <strain evidence="2 4">NBRC 107715</strain>
    </source>
</reference>
<comment type="caution">
    <text evidence="2">The sequence shown here is derived from an EMBL/GenBank/DDBJ whole genome shotgun (WGS) entry which is preliminary data.</text>
</comment>
<organism evidence="2 4">
    <name type="scientific">Methylobacterium oxalidis</name>
    <dbReference type="NCBI Taxonomy" id="944322"/>
    <lineage>
        <taxon>Bacteria</taxon>
        <taxon>Pseudomonadati</taxon>
        <taxon>Pseudomonadota</taxon>
        <taxon>Alphaproteobacteria</taxon>
        <taxon>Hyphomicrobiales</taxon>
        <taxon>Methylobacteriaceae</taxon>
        <taxon>Methylobacterium</taxon>
    </lineage>
</organism>
<name>A0A512J500_9HYPH</name>
<feature type="region of interest" description="Disordered" evidence="1">
    <location>
        <begin position="1"/>
        <end position="60"/>
    </location>
</feature>
<reference evidence="3" key="1">
    <citation type="journal article" date="2014" name="Int. J. Syst. Evol. Microbiol.">
        <title>Complete genome of a new Firmicutes species belonging to the dominant human colonic microbiota ('Ruminococcus bicirculans') reveals two chromosomes and a selective capacity to utilize plant glucans.</title>
        <authorList>
            <consortium name="NISC Comparative Sequencing Program"/>
            <person name="Wegmann U."/>
            <person name="Louis P."/>
            <person name="Goesmann A."/>
            <person name="Henrissat B."/>
            <person name="Duncan S.H."/>
            <person name="Flint H.J."/>
        </authorList>
    </citation>
    <scope>NUCLEOTIDE SEQUENCE</scope>
    <source>
        <strain evidence="3">NBRC 107715</strain>
    </source>
</reference>
<dbReference type="AlphaFoldDB" id="A0A512J500"/>
<evidence type="ECO:0000313" key="2">
    <source>
        <dbReference type="EMBL" id="GEP04939.1"/>
    </source>
</evidence>
<keyword evidence="5" id="KW-1185">Reference proteome</keyword>
<dbReference type="EMBL" id="BSPK01000026">
    <property type="protein sequence ID" value="GLS63676.1"/>
    <property type="molecule type" value="Genomic_DNA"/>
</dbReference>
<reference evidence="5" key="2">
    <citation type="journal article" date="2019" name="Int. J. Syst. Evol. Microbiol.">
        <title>The Global Catalogue of Microorganisms (GCM) 10K type strain sequencing project: providing services to taxonomists for standard genome sequencing and annotation.</title>
        <authorList>
            <consortium name="The Broad Institute Genomics Platform"/>
            <consortium name="The Broad Institute Genome Sequencing Center for Infectious Disease"/>
            <person name="Wu L."/>
            <person name="Ma J."/>
        </authorList>
    </citation>
    <scope>NUCLEOTIDE SEQUENCE [LARGE SCALE GENOMIC DNA]</scope>
    <source>
        <strain evidence="5">NBRC 107715</strain>
    </source>
</reference>
<feature type="compositionally biased region" description="Basic and acidic residues" evidence="1">
    <location>
        <begin position="28"/>
        <end position="55"/>
    </location>
</feature>
<dbReference type="EMBL" id="BJZU01000056">
    <property type="protein sequence ID" value="GEP04939.1"/>
    <property type="molecule type" value="Genomic_DNA"/>
</dbReference>
<evidence type="ECO:0000313" key="3">
    <source>
        <dbReference type="EMBL" id="GLS63676.1"/>
    </source>
</evidence>
<reference evidence="3" key="4">
    <citation type="submission" date="2023-01" db="EMBL/GenBank/DDBJ databases">
        <title>Draft genome sequence of Methylobacterium oxalidis strain NBRC 107715.</title>
        <authorList>
            <person name="Sun Q."/>
            <person name="Mori K."/>
        </authorList>
    </citation>
    <scope>NUCLEOTIDE SEQUENCE</scope>
    <source>
        <strain evidence="3">NBRC 107715</strain>
    </source>
</reference>
<sequence length="110" mass="12247">MARPIASASNEVPEDDPNFFRFGGRPILETRVRPRRIERQENSEQRQEPAERASSEHGALLPVVRVGASHSRAAEHVSAMSCPLRTRPTVMGLMDMRIADAAMRRTAEPA</sequence>